<evidence type="ECO:0000313" key="7">
    <source>
        <dbReference type="EMBL" id="CAF9915408.1"/>
    </source>
</evidence>
<evidence type="ECO:0000256" key="2">
    <source>
        <dbReference type="ARBA" id="ARBA00022670"/>
    </source>
</evidence>
<organism evidence="7 8">
    <name type="scientific">Imshaugia aleurites</name>
    <dbReference type="NCBI Taxonomy" id="172621"/>
    <lineage>
        <taxon>Eukaryota</taxon>
        <taxon>Fungi</taxon>
        <taxon>Dikarya</taxon>
        <taxon>Ascomycota</taxon>
        <taxon>Pezizomycotina</taxon>
        <taxon>Lecanoromycetes</taxon>
        <taxon>OSLEUM clade</taxon>
        <taxon>Lecanoromycetidae</taxon>
        <taxon>Lecanorales</taxon>
        <taxon>Lecanorineae</taxon>
        <taxon>Parmeliaceae</taxon>
        <taxon>Imshaugia</taxon>
    </lineage>
</organism>
<dbReference type="PROSITE" id="PS00138">
    <property type="entry name" value="SUBTILASE_SER"/>
    <property type="match status" value="1"/>
</dbReference>
<feature type="active site" description="Charge relay system" evidence="5">
    <location>
        <position position="154"/>
    </location>
</feature>
<keyword evidence="4 5" id="KW-0720">Serine protease</keyword>
<evidence type="ECO:0000256" key="1">
    <source>
        <dbReference type="ARBA" id="ARBA00011073"/>
    </source>
</evidence>
<dbReference type="Gene3D" id="3.40.50.200">
    <property type="entry name" value="Peptidase S8/S53 domain"/>
    <property type="match status" value="1"/>
</dbReference>
<dbReference type="InterPro" id="IPR000209">
    <property type="entry name" value="Peptidase_S8/S53_dom"/>
</dbReference>
<keyword evidence="8" id="KW-1185">Reference proteome</keyword>
<dbReference type="EMBL" id="CAJPDT010000015">
    <property type="protein sequence ID" value="CAF9915408.1"/>
    <property type="molecule type" value="Genomic_DNA"/>
</dbReference>
<evidence type="ECO:0000313" key="8">
    <source>
        <dbReference type="Proteomes" id="UP000664534"/>
    </source>
</evidence>
<feature type="active site" description="Charge relay system" evidence="5">
    <location>
        <position position="198"/>
    </location>
</feature>
<dbReference type="OrthoDB" id="206201at2759"/>
<dbReference type="SUPFAM" id="SSF52743">
    <property type="entry name" value="Subtilisin-like"/>
    <property type="match status" value="1"/>
</dbReference>
<dbReference type="GO" id="GO:0006508">
    <property type="term" value="P:proteolysis"/>
    <property type="evidence" value="ECO:0007669"/>
    <property type="project" value="UniProtKB-KW"/>
</dbReference>
<dbReference type="InterPro" id="IPR050131">
    <property type="entry name" value="Peptidase_S8_subtilisin-like"/>
</dbReference>
<dbReference type="InterPro" id="IPR015500">
    <property type="entry name" value="Peptidase_S8_subtilisin-rel"/>
</dbReference>
<name>A0A8H3F0P9_9LECA</name>
<sequence>MSSAPAPPDHTPVSADKVIPYSFMVNYKEPIPTGFQAEFLAKIKTMCSQHSTAPTGEKLPGVTVEFNEIFKGFGGQFHPDVVAEMRKEERVEVIQDGLLEIFNFGPYVDQDTTSWALAEISKDLTMPFDPKPPQKFKYHRSSLAGEGITIWILDGGCNNVVNELDASRVAQEPWDSGAVIVHNTTDELVDLFSKGKVHGTNVAATAAGLTLGAAPKAKVRAIRLADPVGMLPTALHVSGALEYIVTEEKDPHLCVINCSWGVLSSKGFTRASIKRSIDAVVSKGFTFVAAAGNGEKKMVGGVEKMVGIEIQATTKNEISDSTNPKILFPASQNNVITVGALNKDHKPAEWSNFGTPVDIWAPGTEIPSVGSFSAGVTQGTSFAAPLVSGVIACILAEKARDEPGHKMTTQEVKTQLLDWGVKFSGNPTLLHNGRPLL</sequence>
<evidence type="ECO:0000256" key="3">
    <source>
        <dbReference type="ARBA" id="ARBA00022801"/>
    </source>
</evidence>
<keyword evidence="2 5" id="KW-0645">Protease</keyword>
<dbReference type="AlphaFoldDB" id="A0A8H3F0P9"/>
<dbReference type="Pfam" id="PF00082">
    <property type="entry name" value="Peptidase_S8"/>
    <property type="match status" value="1"/>
</dbReference>
<protein>
    <submittedName>
        <fullName evidence="7">Subtilisin-like serine protease</fullName>
    </submittedName>
</protein>
<evidence type="ECO:0000256" key="4">
    <source>
        <dbReference type="ARBA" id="ARBA00022825"/>
    </source>
</evidence>
<dbReference type="PANTHER" id="PTHR43806">
    <property type="entry name" value="PEPTIDASE S8"/>
    <property type="match status" value="1"/>
</dbReference>
<accession>A0A8H3F0P9</accession>
<feature type="domain" description="Peptidase S8/S53" evidence="6">
    <location>
        <begin position="145"/>
        <end position="416"/>
    </location>
</feature>
<dbReference type="InterPro" id="IPR023828">
    <property type="entry name" value="Peptidase_S8_Ser-AS"/>
</dbReference>
<dbReference type="GO" id="GO:0004252">
    <property type="term" value="F:serine-type endopeptidase activity"/>
    <property type="evidence" value="ECO:0007669"/>
    <property type="project" value="UniProtKB-UniRule"/>
</dbReference>
<evidence type="ECO:0000259" key="6">
    <source>
        <dbReference type="Pfam" id="PF00082"/>
    </source>
</evidence>
<dbReference type="PANTHER" id="PTHR43806:SF11">
    <property type="entry name" value="CEREVISIN-RELATED"/>
    <property type="match status" value="1"/>
</dbReference>
<comment type="caution">
    <text evidence="7">The sequence shown here is derived from an EMBL/GenBank/DDBJ whole genome shotgun (WGS) entry which is preliminary data.</text>
</comment>
<dbReference type="InterPro" id="IPR036852">
    <property type="entry name" value="Peptidase_S8/S53_dom_sf"/>
</dbReference>
<dbReference type="PRINTS" id="PR00723">
    <property type="entry name" value="SUBTILISIN"/>
</dbReference>
<gene>
    <name evidence="7" type="primary">SUB7</name>
    <name evidence="7" type="ORF">IMSHALPRED_002596</name>
</gene>
<comment type="similarity">
    <text evidence="1 5">Belongs to the peptidase S8 family.</text>
</comment>
<dbReference type="PROSITE" id="PS51892">
    <property type="entry name" value="SUBTILASE"/>
    <property type="match status" value="1"/>
</dbReference>
<keyword evidence="3 5" id="KW-0378">Hydrolase</keyword>
<feature type="active site" description="Charge relay system" evidence="5">
    <location>
        <position position="381"/>
    </location>
</feature>
<dbReference type="Proteomes" id="UP000664534">
    <property type="component" value="Unassembled WGS sequence"/>
</dbReference>
<evidence type="ECO:0000256" key="5">
    <source>
        <dbReference type="PROSITE-ProRule" id="PRU01240"/>
    </source>
</evidence>
<proteinExistence type="inferred from homology"/>
<reference evidence="7" key="1">
    <citation type="submission" date="2021-03" db="EMBL/GenBank/DDBJ databases">
        <authorList>
            <person name="Tagirdzhanova G."/>
        </authorList>
    </citation>
    <scope>NUCLEOTIDE SEQUENCE</scope>
</reference>